<keyword evidence="10" id="KW-0503">Monooxygenase</keyword>
<keyword evidence="6" id="KW-0285">Flavoprotein</keyword>
<dbReference type="EC" id="1.14.13.59" evidence="4"/>
<protein>
    <recommendedName>
        <fullName evidence="5">L-lysine N6-monooxygenase MbtG</fullName>
        <ecNumber evidence="4">1.14.13.59</ecNumber>
    </recommendedName>
    <alternativeName>
        <fullName evidence="14">Lysine 6-N-hydroxylase</fullName>
    </alternativeName>
    <alternativeName>
        <fullName evidence="13">Lysine N6-hydroxylase</fullName>
    </alternativeName>
    <alternativeName>
        <fullName evidence="11">Lysine-N-oxygenase</fullName>
    </alternativeName>
    <alternativeName>
        <fullName evidence="12">Mycobactin synthase protein G</fullName>
    </alternativeName>
</protein>
<evidence type="ECO:0000256" key="8">
    <source>
        <dbReference type="ARBA" id="ARBA00022857"/>
    </source>
</evidence>
<dbReference type="Gene3D" id="3.50.50.60">
    <property type="entry name" value="FAD/NAD(P)-binding domain"/>
    <property type="match status" value="1"/>
</dbReference>
<comment type="catalytic activity">
    <reaction evidence="15">
        <text>L-lysine + NADPH + O2 = N(6)-hydroxy-L-lysine + NADP(+) + H2O</text>
        <dbReference type="Rhea" id="RHEA:23228"/>
        <dbReference type="ChEBI" id="CHEBI:15377"/>
        <dbReference type="ChEBI" id="CHEBI:15379"/>
        <dbReference type="ChEBI" id="CHEBI:32551"/>
        <dbReference type="ChEBI" id="CHEBI:57783"/>
        <dbReference type="ChEBI" id="CHEBI:57820"/>
        <dbReference type="ChEBI" id="CHEBI:58349"/>
        <dbReference type="EC" id="1.14.13.59"/>
    </reaction>
</comment>
<dbReference type="Pfam" id="PF13434">
    <property type="entry name" value="Lys_Orn_oxgnase"/>
    <property type="match status" value="1"/>
</dbReference>
<name>A0A0D4WUQ6_9ACTN</name>
<evidence type="ECO:0000256" key="14">
    <source>
        <dbReference type="ARBA" id="ARBA00032738"/>
    </source>
</evidence>
<keyword evidence="8" id="KW-0521">NADP</keyword>
<evidence type="ECO:0000256" key="13">
    <source>
        <dbReference type="ARBA" id="ARBA00032493"/>
    </source>
</evidence>
<organism evidence="16">
    <name type="scientific">Streptomyces drozdowiczii</name>
    <dbReference type="NCBI Taxonomy" id="202862"/>
    <lineage>
        <taxon>Bacteria</taxon>
        <taxon>Bacillati</taxon>
        <taxon>Actinomycetota</taxon>
        <taxon>Actinomycetes</taxon>
        <taxon>Kitasatosporales</taxon>
        <taxon>Streptomycetaceae</taxon>
        <taxon>Streptomyces</taxon>
    </lineage>
</organism>
<proteinExistence type="inferred from homology"/>
<dbReference type="GO" id="GO:0047091">
    <property type="term" value="F:L-lysine 6-monooxygenase (NADPH) activity"/>
    <property type="evidence" value="ECO:0007669"/>
    <property type="project" value="UniProtKB-EC"/>
</dbReference>
<dbReference type="SUPFAM" id="SSF51905">
    <property type="entry name" value="FAD/NAD(P)-binding domain"/>
    <property type="match status" value="2"/>
</dbReference>
<evidence type="ECO:0000256" key="2">
    <source>
        <dbReference type="ARBA" id="ARBA00004924"/>
    </source>
</evidence>
<dbReference type="AlphaFoldDB" id="A0A0D4WUQ6"/>
<keyword evidence="9" id="KW-0560">Oxidoreductase</keyword>
<evidence type="ECO:0000256" key="1">
    <source>
        <dbReference type="ARBA" id="ARBA00001974"/>
    </source>
</evidence>
<comment type="pathway">
    <text evidence="2">Siderophore biosynthesis.</text>
</comment>
<keyword evidence="7" id="KW-0274">FAD</keyword>
<reference evidence="16" key="1">
    <citation type="journal article" date="2015" name="Org. Lett.">
        <title>Biosynthesis of the Anti-infective Marformycins Featuring Pre-NRPS Assembly Line N-Formylation and O-Methylation and Post-Assembly Line C-Hydroxylation Chemistries.</title>
        <authorList>
            <person name="Liu J."/>
            <person name="Wang B."/>
            <person name="Li H."/>
            <person name="Xie Y."/>
            <person name="Li Q."/>
            <person name="Qin X."/>
            <person name="Zhang X."/>
            <person name="Ju J."/>
        </authorList>
    </citation>
    <scope>NUCLEOTIDE SEQUENCE</scope>
    <source>
        <strain evidence="16">SCSIO 10141</strain>
    </source>
</reference>
<evidence type="ECO:0000256" key="6">
    <source>
        <dbReference type="ARBA" id="ARBA00022630"/>
    </source>
</evidence>
<evidence type="ECO:0000256" key="11">
    <source>
        <dbReference type="ARBA" id="ARBA00029939"/>
    </source>
</evidence>
<dbReference type="EMBL" id="KP715145">
    <property type="protein sequence ID" value="AJV88381.1"/>
    <property type="molecule type" value="Genomic_DNA"/>
</dbReference>
<dbReference type="InterPro" id="IPR036188">
    <property type="entry name" value="FAD/NAD-bd_sf"/>
</dbReference>
<evidence type="ECO:0000256" key="12">
    <source>
        <dbReference type="ARBA" id="ARBA00031158"/>
    </source>
</evidence>
<dbReference type="InterPro" id="IPR025700">
    <property type="entry name" value="Lys/Orn_oxygenase"/>
</dbReference>
<evidence type="ECO:0000256" key="15">
    <source>
        <dbReference type="ARBA" id="ARBA00048407"/>
    </source>
</evidence>
<evidence type="ECO:0000313" key="16">
    <source>
        <dbReference type="EMBL" id="AJV88381.1"/>
    </source>
</evidence>
<evidence type="ECO:0000256" key="9">
    <source>
        <dbReference type="ARBA" id="ARBA00023002"/>
    </source>
</evidence>
<dbReference type="PANTHER" id="PTHR42802:SF1">
    <property type="entry name" value="L-ORNITHINE N(5)-MONOOXYGENASE"/>
    <property type="match status" value="1"/>
</dbReference>
<comment type="cofactor">
    <cofactor evidence="1">
        <name>FAD</name>
        <dbReference type="ChEBI" id="CHEBI:57692"/>
    </cofactor>
</comment>
<comment type="similarity">
    <text evidence="3">Belongs to the lysine N(6)-hydroxylase/L-ornithine N(5)-oxygenase family.</text>
</comment>
<evidence type="ECO:0000256" key="7">
    <source>
        <dbReference type="ARBA" id="ARBA00022827"/>
    </source>
</evidence>
<evidence type="ECO:0000256" key="4">
    <source>
        <dbReference type="ARBA" id="ARBA00013076"/>
    </source>
</evidence>
<evidence type="ECO:0000256" key="10">
    <source>
        <dbReference type="ARBA" id="ARBA00023033"/>
    </source>
</evidence>
<evidence type="ECO:0000256" key="3">
    <source>
        <dbReference type="ARBA" id="ARBA00007588"/>
    </source>
</evidence>
<accession>A0A0D4WUQ6</accession>
<sequence>MTVNLGSTSVLEVAGIGFGPSNMALAIALEEMHGARANSPGPAMEFFEKQPAFGWHRGMLMEDATMQVSFLKDLATMRDPQSRYTFMAYLKAKGRIARFINSKTLFPLRVEFHDYLEWVADLLAPVVSYGSDVLAIRPVVEDGVMECLDVVVRTSAGDGEPIVRRARNVVIGTGLTPRLPDGTEESARVWHSSRLMDRAASIAAAPRGFVVVGAGQSAAEATEYLHRSFPGTPVSAVFARYGYSVADDSPFTNGIFDPEAVDEFYAASRDVKQDLLDYHGNTNYAVVDLSLTEELYRRAYQEEVLGRERLRFHNASRVLKVEEHPDRVRVTVEHLPDRTVETLDADAVVYATGYRPSDPTPLLQNLLPECKLDDAGRITLDRDYRIVTSGDVRCGIYLHGASAECTHGLSAGLLSNTAVRSGEIADSIIKR</sequence>
<dbReference type="PRINTS" id="PR00368">
    <property type="entry name" value="FADPNR"/>
</dbReference>
<dbReference type="PANTHER" id="PTHR42802">
    <property type="entry name" value="MONOOXYGENASE"/>
    <property type="match status" value="1"/>
</dbReference>
<evidence type="ECO:0000256" key="5">
    <source>
        <dbReference type="ARBA" id="ARBA00016406"/>
    </source>
</evidence>